<evidence type="ECO:0000313" key="3">
    <source>
        <dbReference type="EMBL" id="SMY10799.1"/>
    </source>
</evidence>
<dbReference type="SUPFAM" id="SSF46689">
    <property type="entry name" value="Homeodomain-like"/>
    <property type="match status" value="1"/>
</dbReference>
<name>A0A2H1L1T3_9MICO</name>
<evidence type="ECO:0000256" key="2">
    <source>
        <dbReference type="SAM" id="MobiDB-lite"/>
    </source>
</evidence>
<dbReference type="Proteomes" id="UP000234462">
    <property type="component" value="Unassembled WGS sequence"/>
</dbReference>
<keyword evidence="1" id="KW-0175">Coiled coil</keyword>
<dbReference type="OrthoDB" id="4426778at2"/>
<dbReference type="Gene3D" id="1.10.10.10">
    <property type="entry name" value="Winged helix-like DNA-binding domain superfamily/Winged helix DNA-binding domain"/>
    <property type="match status" value="1"/>
</dbReference>
<dbReference type="GO" id="GO:0004803">
    <property type="term" value="F:transposase activity"/>
    <property type="evidence" value="ECO:0007669"/>
    <property type="project" value="InterPro"/>
</dbReference>
<evidence type="ECO:0000256" key="1">
    <source>
        <dbReference type="SAM" id="Coils"/>
    </source>
</evidence>
<dbReference type="Pfam" id="PF01527">
    <property type="entry name" value="HTH_Tnp_1"/>
    <property type="match status" value="1"/>
</dbReference>
<dbReference type="EMBL" id="FXZM01000002">
    <property type="protein sequence ID" value="SMY10799.1"/>
    <property type="molecule type" value="Genomic_DNA"/>
</dbReference>
<evidence type="ECO:0000313" key="4">
    <source>
        <dbReference type="Proteomes" id="UP000234462"/>
    </source>
</evidence>
<dbReference type="GO" id="GO:0006313">
    <property type="term" value="P:DNA transposition"/>
    <property type="evidence" value="ECO:0007669"/>
    <property type="project" value="InterPro"/>
</dbReference>
<feature type="region of interest" description="Disordered" evidence="2">
    <location>
        <begin position="18"/>
        <end position="64"/>
    </location>
</feature>
<organism evidence="3 4">
    <name type="scientific">Brevibacterium jeotgali</name>
    <dbReference type="NCBI Taxonomy" id="1262550"/>
    <lineage>
        <taxon>Bacteria</taxon>
        <taxon>Bacillati</taxon>
        <taxon>Actinomycetota</taxon>
        <taxon>Actinomycetes</taxon>
        <taxon>Micrococcales</taxon>
        <taxon>Brevibacteriaceae</taxon>
        <taxon>Brevibacterium</taxon>
    </lineage>
</organism>
<keyword evidence="4" id="KW-1185">Reference proteome</keyword>
<dbReference type="GO" id="GO:0003677">
    <property type="term" value="F:DNA binding"/>
    <property type="evidence" value="ECO:0007669"/>
    <property type="project" value="InterPro"/>
</dbReference>
<gene>
    <name evidence="3" type="ORF">BJEO58_00374</name>
</gene>
<dbReference type="AlphaFoldDB" id="A0A2H1L1T3"/>
<proteinExistence type="predicted"/>
<reference evidence="4" key="1">
    <citation type="submission" date="2017-03" db="EMBL/GenBank/DDBJ databases">
        <authorList>
            <person name="Monnet C."/>
        </authorList>
    </citation>
    <scope>NUCLEOTIDE SEQUENCE [LARGE SCALE GENOMIC DNA]</scope>
    <source>
        <strain evidence="4">SJ5-8</strain>
    </source>
</reference>
<feature type="coiled-coil region" evidence="1">
    <location>
        <begin position="64"/>
        <end position="91"/>
    </location>
</feature>
<dbReference type="InterPro" id="IPR002514">
    <property type="entry name" value="Transposase_8"/>
</dbReference>
<dbReference type="InterPro" id="IPR036388">
    <property type="entry name" value="WH-like_DNA-bd_sf"/>
</dbReference>
<sequence>MAKTYTPQFKERALRMMDDHRRTEETSEWGAATDVGHKLGVSPHTLRGWSKQARRDAGLEEGPTSADLEELKRLRREVKELKRANEILKTASAFFAAELDRPTTK</sequence>
<dbReference type="InterPro" id="IPR009057">
    <property type="entry name" value="Homeodomain-like_sf"/>
</dbReference>
<dbReference type="RefSeq" id="WP_101587285.1">
    <property type="nucleotide sequence ID" value="NZ_VIUB01000001.1"/>
</dbReference>
<accession>A0A2H1L1T3</accession>
<protein>
    <submittedName>
        <fullName evidence="3">Transposase</fullName>
    </submittedName>
</protein>